<evidence type="ECO:0000313" key="7">
    <source>
        <dbReference type="Proteomes" id="UP000003953"/>
    </source>
</evidence>
<dbReference type="Pfam" id="PF25990">
    <property type="entry name" value="Beta-barrel_YknX"/>
    <property type="match status" value="1"/>
</dbReference>
<dbReference type="InterPro" id="IPR058624">
    <property type="entry name" value="MdtA-like_HH"/>
</dbReference>
<feature type="domain" description="YknX-like beta-barrel" evidence="5">
    <location>
        <begin position="257"/>
        <end position="347"/>
    </location>
</feature>
<organism evidence="6 7">
    <name type="scientific">Helicobacter pullorum MIT 98-5489</name>
    <dbReference type="NCBI Taxonomy" id="537972"/>
    <lineage>
        <taxon>Bacteria</taxon>
        <taxon>Pseudomonadati</taxon>
        <taxon>Campylobacterota</taxon>
        <taxon>Epsilonproteobacteria</taxon>
        <taxon>Campylobacterales</taxon>
        <taxon>Helicobacteraceae</taxon>
        <taxon>Helicobacter</taxon>
    </lineage>
</organism>
<dbReference type="Gene3D" id="2.40.30.170">
    <property type="match status" value="1"/>
</dbReference>
<dbReference type="RefSeq" id="WP_005021572.1">
    <property type="nucleotide sequence ID" value="NZ_DS990442.1"/>
</dbReference>
<dbReference type="GO" id="GO:0055085">
    <property type="term" value="P:transmembrane transport"/>
    <property type="evidence" value="ECO:0007669"/>
    <property type="project" value="InterPro"/>
</dbReference>
<dbReference type="eggNOG" id="COG1566">
    <property type="taxonomic scope" value="Bacteria"/>
</dbReference>
<name>C5EZJ8_9HELI</name>
<keyword evidence="2" id="KW-0472">Membrane</keyword>
<dbReference type="Pfam" id="PF25917">
    <property type="entry name" value="BSH_RND"/>
    <property type="match status" value="1"/>
</dbReference>
<dbReference type="InterPro" id="IPR058625">
    <property type="entry name" value="MdtA-like_BSH"/>
</dbReference>
<gene>
    <name evidence="6" type="ORF">HPMG_00770</name>
</gene>
<feature type="coiled-coil region" evidence="1">
    <location>
        <begin position="95"/>
        <end position="202"/>
    </location>
</feature>
<feature type="transmembrane region" description="Helical" evidence="2">
    <location>
        <begin position="12"/>
        <end position="34"/>
    </location>
</feature>
<dbReference type="PANTHER" id="PTHR30386">
    <property type="entry name" value="MEMBRANE FUSION SUBUNIT OF EMRAB-TOLC MULTIDRUG EFFLUX PUMP"/>
    <property type="match status" value="1"/>
</dbReference>
<evidence type="ECO:0000256" key="1">
    <source>
        <dbReference type="SAM" id="Coils"/>
    </source>
</evidence>
<feature type="domain" description="Multidrug resistance protein MdtA-like barrel-sandwich hybrid" evidence="4">
    <location>
        <begin position="58"/>
        <end position="247"/>
    </location>
</feature>
<evidence type="ECO:0000259" key="3">
    <source>
        <dbReference type="Pfam" id="PF25876"/>
    </source>
</evidence>
<evidence type="ECO:0000259" key="5">
    <source>
        <dbReference type="Pfam" id="PF25990"/>
    </source>
</evidence>
<keyword evidence="2" id="KW-0812">Transmembrane</keyword>
<proteinExistence type="predicted"/>
<dbReference type="InterPro" id="IPR058636">
    <property type="entry name" value="Beta-barrel_YknX"/>
</dbReference>
<reference evidence="7" key="1">
    <citation type="journal article" date="2014" name="Genome Announc.">
        <title>Draft genome sequences of six enterohepatic helicobacter species isolated from humans and one from rhesus macaques.</title>
        <authorList>
            <person name="Shen Z."/>
            <person name="Sheh A."/>
            <person name="Young S.K."/>
            <person name="Abouelliel A."/>
            <person name="Ward D.V."/>
            <person name="Earl A.M."/>
            <person name="Fox J.G."/>
        </authorList>
    </citation>
    <scope>NUCLEOTIDE SEQUENCE [LARGE SCALE GENOMIC DNA]</scope>
    <source>
        <strain evidence="7">MIT 98-5489</strain>
    </source>
</reference>
<feature type="domain" description="Multidrug resistance protein MdtA-like alpha-helical hairpin" evidence="3">
    <location>
        <begin position="125"/>
        <end position="185"/>
    </location>
</feature>
<dbReference type="Gene3D" id="1.10.287.470">
    <property type="entry name" value="Helix hairpin bin"/>
    <property type="match status" value="2"/>
</dbReference>
<accession>C5EZJ8</accession>
<dbReference type="PANTHER" id="PTHR30386:SF24">
    <property type="entry name" value="MULTIDRUG RESISTANCE EFFLUX PUMP"/>
    <property type="match status" value="1"/>
</dbReference>
<dbReference type="Proteomes" id="UP000003953">
    <property type="component" value="Unassembled WGS sequence"/>
</dbReference>
<keyword evidence="7" id="KW-1185">Reference proteome</keyword>
<keyword evidence="2" id="KW-1133">Transmembrane helix</keyword>
<dbReference type="Gene3D" id="2.40.50.100">
    <property type="match status" value="1"/>
</dbReference>
<evidence type="ECO:0000313" key="6">
    <source>
        <dbReference type="EMBL" id="EEQ63313.1"/>
    </source>
</evidence>
<dbReference type="HOGENOM" id="CLU_018816_15_1_7"/>
<evidence type="ECO:0000259" key="4">
    <source>
        <dbReference type="Pfam" id="PF25917"/>
    </source>
</evidence>
<evidence type="ECO:0000256" key="2">
    <source>
        <dbReference type="SAM" id="Phobius"/>
    </source>
</evidence>
<protein>
    <submittedName>
        <fullName evidence="6">Auxiliary transport protein, membrane fusion protein (MFP) family protein</fullName>
    </submittedName>
</protein>
<keyword evidence="1" id="KW-0175">Coiled coil</keyword>
<dbReference type="InterPro" id="IPR050739">
    <property type="entry name" value="MFP"/>
</dbReference>
<dbReference type="AlphaFoldDB" id="C5EZJ8"/>
<sequence>MKKYSWLPSKPKLFVIISTIVGMAIGVLLILYAWQLPPFFMNVVATNDAYIQSSTTILSPQVSGYITEIYVKDFETIKEGQPLFQIDKRIFTQRVEEARANLTIAQNALKTYAQDYLLHEANIKEKEAQIKAVEANLQNMQADFKRSKMLIKQQALSKRDYDNAAANLKSTQAQHIQAKAQLQQALQEFESFKANQTTLEAEVKRAESLLELALIDLDNSLIKALIAGKLGEIGAKIGQFVSQDTALVYLVPKDIWVIANVKETKMDKVKIGQKVVFSVDALNDNEFSGVVEEISPATGSEFSAIKVNHATGNFIKIVQRIPVKIKIDSNQARLDDLRAGMSVVVEVHTQ</sequence>
<dbReference type="SUPFAM" id="SSF111369">
    <property type="entry name" value="HlyD-like secretion proteins"/>
    <property type="match status" value="2"/>
</dbReference>
<dbReference type="EMBL" id="DS990442">
    <property type="protein sequence ID" value="EEQ63313.1"/>
    <property type="molecule type" value="Genomic_DNA"/>
</dbReference>
<dbReference type="Pfam" id="PF25876">
    <property type="entry name" value="HH_MFP_RND"/>
    <property type="match status" value="1"/>
</dbReference>
<dbReference type="PRINTS" id="PR01490">
    <property type="entry name" value="RTXTOXIND"/>
</dbReference>